<dbReference type="EMBL" id="JATAAI010000008">
    <property type="protein sequence ID" value="KAK1743677.1"/>
    <property type="molecule type" value="Genomic_DNA"/>
</dbReference>
<keyword evidence="3 7" id="KW-0812">Transmembrane</keyword>
<evidence type="ECO:0000313" key="8">
    <source>
        <dbReference type="EMBL" id="KAK1743677.1"/>
    </source>
</evidence>
<dbReference type="PANTHER" id="PTHR31501">
    <property type="entry name" value="CALCIUM RELEASE-ACTIVATED CALCIUM CHANNEL PROTEIN 1"/>
    <property type="match status" value="1"/>
</dbReference>
<protein>
    <submittedName>
        <fullName evidence="8">Calcium release-activated calcium channel protein</fullName>
    </submittedName>
</protein>
<feature type="transmembrane region" description="Helical" evidence="7">
    <location>
        <begin position="81"/>
        <end position="108"/>
    </location>
</feature>
<evidence type="ECO:0000313" key="9">
    <source>
        <dbReference type="Proteomes" id="UP001224775"/>
    </source>
</evidence>
<keyword evidence="6" id="KW-0175">Coiled coil</keyword>
<dbReference type="GO" id="GO:0016020">
    <property type="term" value="C:membrane"/>
    <property type="evidence" value="ECO:0007669"/>
    <property type="project" value="UniProtKB-SubCell"/>
</dbReference>
<name>A0AAD8YDX5_9STRA</name>
<dbReference type="Pfam" id="PF07856">
    <property type="entry name" value="Orai-1"/>
    <property type="match status" value="1"/>
</dbReference>
<accession>A0AAD8YDX5</accession>
<keyword evidence="9" id="KW-1185">Reference proteome</keyword>
<keyword evidence="4 7" id="KW-1133">Transmembrane helix</keyword>
<reference evidence="8" key="1">
    <citation type="submission" date="2023-06" db="EMBL/GenBank/DDBJ databases">
        <title>Survivors Of The Sea: Transcriptome response of Skeletonema marinoi to long-term dormancy.</title>
        <authorList>
            <person name="Pinder M.I.M."/>
            <person name="Kourtchenko O."/>
            <person name="Robertson E.K."/>
            <person name="Larsson T."/>
            <person name="Maumus F."/>
            <person name="Osuna-Cruz C.M."/>
            <person name="Vancaester E."/>
            <person name="Stenow R."/>
            <person name="Vandepoele K."/>
            <person name="Ploug H."/>
            <person name="Bruchert V."/>
            <person name="Godhe A."/>
            <person name="Topel M."/>
        </authorList>
    </citation>
    <scope>NUCLEOTIDE SEQUENCE</scope>
    <source>
        <strain evidence="8">R05AC</strain>
    </source>
</reference>
<sequence length="251" mass="28110">MIGLAAGIEMADMAWEVKCREEDMKQRALENERHAIDDARRSVDEKAQQLKVLANQSALIAGFSMVVLVESQIPENINSVVLTFFGLIVAITIALMLVSTLNSTYILVAILRYDCVERSVPFDVFWRRRCEADWKVALRAFSVGVPSFMIVVALVAWVSFWNHQSLYYSASVVTAISLMLIIYWFANTHRKWGDFLLMSEARILTRGMSFAAASKSGSSEGDHSSVDLRDSLQLSSLAIGELSESEMKLKK</sequence>
<organism evidence="8 9">
    <name type="scientific">Skeletonema marinoi</name>
    <dbReference type="NCBI Taxonomy" id="267567"/>
    <lineage>
        <taxon>Eukaryota</taxon>
        <taxon>Sar</taxon>
        <taxon>Stramenopiles</taxon>
        <taxon>Ochrophyta</taxon>
        <taxon>Bacillariophyta</taxon>
        <taxon>Coscinodiscophyceae</taxon>
        <taxon>Thalassiosirophycidae</taxon>
        <taxon>Thalassiosirales</taxon>
        <taxon>Skeletonemataceae</taxon>
        <taxon>Skeletonema</taxon>
        <taxon>Skeletonema marinoi-dohrnii complex</taxon>
    </lineage>
</organism>
<keyword evidence="5 7" id="KW-0472">Membrane</keyword>
<dbReference type="AlphaFoldDB" id="A0AAD8YDX5"/>
<feature type="transmembrane region" description="Helical" evidence="7">
    <location>
        <begin position="166"/>
        <end position="186"/>
    </location>
</feature>
<dbReference type="InterPro" id="IPR038350">
    <property type="entry name" value="Orai_sf"/>
</dbReference>
<evidence type="ECO:0000256" key="2">
    <source>
        <dbReference type="ARBA" id="ARBA00008062"/>
    </source>
</evidence>
<dbReference type="Gene3D" id="1.20.140.140">
    <property type="entry name" value="Calcium release-activated calcium channel protein Orai"/>
    <property type="match status" value="1"/>
</dbReference>
<feature type="transmembrane region" description="Helical" evidence="7">
    <location>
        <begin position="136"/>
        <end position="160"/>
    </location>
</feature>
<evidence type="ECO:0000256" key="1">
    <source>
        <dbReference type="ARBA" id="ARBA00004141"/>
    </source>
</evidence>
<feature type="transmembrane region" description="Helical" evidence="7">
    <location>
        <begin position="50"/>
        <end position="69"/>
    </location>
</feature>
<gene>
    <name evidence="8" type="ORF">QTG54_005274</name>
</gene>
<dbReference type="Proteomes" id="UP001224775">
    <property type="component" value="Unassembled WGS sequence"/>
</dbReference>
<comment type="similarity">
    <text evidence="2">Belongs to the Orai family.</text>
</comment>
<proteinExistence type="inferred from homology"/>
<dbReference type="InterPro" id="IPR012446">
    <property type="entry name" value="CRAC_channel"/>
</dbReference>
<comment type="caution">
    <text evidence="8">The sequence shown here is derived from an EMBL/GenBank/DDBJ whole genome shotgun (WGS) entry which is preliminary data.</text>
</comment>
<dbReference type="PANTHER" id="PTHR31501:SF7">
    <property type="entry name" value="CALCIUM RELEASE-ACTIVATED CALCIUM CHANNEL PROTEIN 1"/>
    <property type="match status" value="1"/>
</dbReference>
<evidence type="ECO:0000256" key="6">
    <source>
        <dbReference type="SAM" id="Coils"/>
    </source>
</evidence>
<evidence type="ECO:0000256" key="4">
    <source>
        <dbReference type="ARBA" id="ARBA00022989"/>
    </source>
</evidence>
<evidence type="ECO:0000256" key="7">
    <source>
        <dbReference type="SAM" id="Phobius"/>
    </source>
</evidence>
<comment type="subcellular location">
    <subcellularLocation>
        <location evidence="1">Membrane</location>
        <topology evidence="1">Multi-pass membrane protein</topology>
    </subcellularLocation>
</comment>
<feature type="coiled-coil region" evidence="6">
    <location>
        <begin position="29"/>
        <end position="56"/>
    </location>
</feature>
<evidence type="ECO:0000256" key="5">
    <source>
        <dbReference type="ARBA" id="ARBA00023136"/>
    </source>
</evidence>
<evidence type="ECO:0000256" key="3">
    <source>
        <dbReference type="ARBA" id="ARBA00022692"/>
    </source>
</evidence>